<name>A0ACB9B2Y6_ARCLA</name>
<comment type="caution">
    <text evidence="1">The sequence shown here is derived from an EMBL/GenBank/DDBJ whole genome shotgun (WGS) entry which is preliminary data.</text>
</comment>
<reference evidence="2" key="1">
    <citation type="journal article" date="2022" name="Mol. Ecol. Resour.">
        <title>The genomes of chicory, endive, great burdock and yacon provide insights into Asteraceae palaeo-polyploidization history and plant inulin production.</title>
        <authorList>
            <person name="Fan W."/>
            <person name="Wang S."/>
            <person name="Wang H."/>
            <person name="Wang A."/>
            <person name="Jiang F."/>
            <person name="Liu H."/>
            <person name="Zhao H."/>
            <person name="Xu D."/>
            <person name="Zhang Y."/>
        </authorList>
    </citation>
    <scope>NUCLEOTIDE SEQUENCE [LARGE SCALE GENOMIC DNA]</scope>
    <source>
        <strain evidence="2">cv. Niubang</strain>
    </source>
</reference>
<protein>
    <submittedName>
        <fullName evidence="1">Uncharacterized protein</fullName>
    </submittedName>
</protein>
<evidence type="ECO:0000313" key="1">
    <source>
        <dbReference type="EMBL" id="KAI3716206.1"/>
    </source>
</evidence>
<accession>A0ACB9B2Y6</accession>
<keyword evidence="2" id="KW-1185">Reference proteome</keyword>
<proteinExistence type="predicted"/>
<dbReference type="Proteomes" id="UP001055879">
    <property type="component" value="Linkage Group LG07"/>
</dbReference>
<reference evidence="1 2" key="2">
    <citation type="journal article" date="2022" name="Mol. Ecol. Resour.">
        <title>The genomes of chicory, endive, great burdock and yacon provide insights into Asteraceae paleo-polyploidization history and plant inulin production.</title>
        <authorList>
            <person name="Fan W."/>
            <person name="Wang S."/>
            <person name="Wang H."/>
            <person name="Wang A."/>
            <person name="Jiang F."/>
            <person name="Liu H."/>
            <person name="Zhao H."/>
            <person name="Xu D."/>
            <person name="Zhang Y."/>
        </authorList>
    </citation>
    <scope>NUCLEOTIDE SEQUENCE [LARGE SCALE GENOMIC DNA]</scope>
    <source>
        <strain evidence="2">cv. Niubang</strain>
    </source>
</reference>
<organism evidence="1 2">
    <name type="scientific">Arctium lappa</name>
    <name type="common">Greater burdock</name>
    <name type="synonym">Lappa major</name>
    <dbReference type="NCBI Taxonomy" id="4217"/>
    <lineage>
        <taxon>Eukaryota</taxon>
        <taxon>Viridiplantae</taxon>
        <taxon>Streptophyta</taxon>
        <taxon>Embryophyta</taxon>
        <taxon>Tracheophyta</taxon>
        <taxon>Spermatophyta</taxon>
        <taxon>Magnoliopsida</taxon>
        <taxon>eudicotyledons</taxon>
        <taxon>Gunneridae</taxon>
        <taxon>Pentapetalae</taxon>
        <taxon>asterids</taxon>
        <taxon>campanulids</taxon>
        <taxon>Asterales</taxon>
        <taxon>Asteraceae</taxon>
        <taxon>Carduoideae</taxon>
        <taxon>Cardueae</taxon>
        <taxon>Arctiinae</taxon>
        <taxon>Arctium</taxon>
    </lineage>
</organism>
<gene>
    <name evidence="1" type="ORF">L6452_23381</name>
</gene>
<sequence length="804" mass="90217">MDVTEVSIIHHVGIVFLLIWLLTSFDYCKPNDPIVYFVSLIYLYLVHENFSTRFRRKVRFEERRQANQKRVLNDSESVRWLNHMVEKIWPICMESIVSQKVLLPIIPWFLEKYKPWTVKDAMVQKLYMGRSPPMITEMRVCRQSTGDDHLVLELGLNFRTADDMSAILAVKLTKRLGFGMSAKMHLTGMHVEGKVLVGVKFLPKWPFLGRVRLCFVEPPYFQMTVKPMFAHGLDVTEVPGIAGWLDKLLTVAFEETLVEPNMLVVNVEKLISPEAENWFSVDAKDPVAYTLVEVVEGSDMKPSDMNGLADPYVKGQLGPYRFRTKIQRKTLTPIWLEEFKIPITSWDSPNVLEIEVRDKDHFVDDTLGDCCIKINDFRDGERHDIWLPLRNIKMGRLHLAVRVIGVDGKVIEQPCDADASNSENKKSSFAAEKGDGTDKLPENSKQAVADDFEPIDVEGQRETGIWVHRPGDEVAQVWEQRKGKNKVRKDGESVSSSIRPESYPNDSSSTDESLEGNKTKSRNPVRRGFRKIGSLFHRSPKAEDDKSRTLNEDCDSPHQNVRAVNAKGIGVKLVMSTDENLLSPGQDSRVGFEESPEGSDQENPEKRKVRDKVKGILKHTGNSARGMIHALSRKGSDKEKSLDSSVQSDYSGEGSTPSPEFRPKGFMIPDVPDTSRISSSSKSEDEPDQNDASKTATSSLNPTGEVKEDVDPNKLTMDAVDVNATNIDDFGRMTQETPDSGTVTRETPNSETVTRGTPDSGTVTQETPDFGTVTQEMPDSGTMTQDMPLEFTGNQVTSSPSSPK</sequence>
<evidence type="ECO:0000313" key="2">
    <source>
        <dbReference type="Proteomes" id="UP001055879"/>
    </source>
</evidence>
<dbReference type="EMBL" id="CM042053">
    <property type="protein sequence ID" value="KAI3716206.1"/>
    <property type="molecule type" value="Genomic_DNA"/>
</dbReference>